<dbReference type="PANTHER" id="PTHR47944:SF19">
    <property type="entry name" value="CYTOCHROME P450 77A4"/>
    <property type="match status" value="1"/>
</dbReference>
<dbReference type="SMR" id="A0A1Z5S6D9"/>
<dbReference type="GO" id="GO:0020037">
    <property type="term" value="F:heme binding"/>
    <property type="evidence" value="ECO:0007669"/>
    <property type="project" value="InterPro"/>
</dbReference>
<evidence type="ECO:0000256" key="4">
    <source>
        <dbReference type="ARBA" id="ARBA00023002"/>
    </source>
</evidence>
<dbReference type="FunCoup" id="A0A1Z5S6D9">
    <property type="interactions" value="61"/>
</dbReference>
<keyword evidence="4 8" id="KW-0560">Oxidoreductase</keyword>
<dbReference type="SUPFAM" id="SSF48264">
    <property type="entry name" value="Cytochrome P450"/>
    <property type="match status" value="1"/>
</dbReference>
<dbReference type="GO" id="GO:0005506">
    <property type="term" value="F:iron ion binding"/>
    <property type="evidence" value="ECO:0007669"/>
    <property type="project" value="InterPro"/>
</dbReference>
<dbReference type="InterPro" id="IPR001128">
    <property type="entry name" value="Cyt_P450"/>
</dbReference>
<dbReference type="GO" id="GO:0016709">
    <property type="term" value="F:oxidoreductase activity, acting on paired donors, with incorporation or reduction of molecular oxygen, NAD(P)H as one donor, and incorporation of one atom of oxygen"/>
    <property type="evidence" value="ECO:0000318"/>
    <property type="project" value="GO_Central"/>
</dbReference>
<dbReference type="OMA" id="FTAATIM"/>
<evidence type="ECO:0000256" key="9">
    <source>
        <dbReference type="SAM" id="Phobius"/>
    </source>
</evidence>
<evidence type="ECO:0000256" key="8">
    <source>
        <dbReference type="RuleBase" id="RU000461"/>
    </source>
</evidence>
<feature type="transmembrane region" description="Helical" evidence="9">
    <location>
        <begin position="27"/>
        <end position="46"/>
    </location>
</feature>
<reference evidence="11" key="2">
    <citation type="journal article" date="2018" name="Plant J.">
        <title>The Sorghum bicolor reference genome: improved assembly, gene annotations, a transcriptome atlas, and signatures of genome organization.</title>
        <authorList>
            <person name="McCormick R.F."/>
            <person name="Truong S.K."/>
            <person name="Sreedasyam A."/>
            <person name="Jenkins J."/>
            <person name="Shu S."/>
            <person name="Sims D."/>
            <person name="Kennedy M."/>
            <person name="Amirebrahimi M."/>
            <person name="Weers B.D."/>
            <person name="McKinley B."/>
            <person name="Mattison A."/>
            <person name="Morishige D.T."/>
            <person name="Grimwood J."/>
            <person name="Schmutz J."/>
            <person name="Mullet J.E."/>
        </authorList>
    </citation>
    <scope>NUCLEOTIDE SEQUENCE [LARGE SCALE GENOMIC DNA]</scope>
    <source>
        <strain evidence="11">cv. BTx623</strain>
    </source>
</reference>
<dbReference type="Pfam" id="PF00067">
    <property type="entry name" value="p450"/>
    <property type="match status" value="1"/>
</dbReference>
<evidence type="ECO:0000313" key="11">
    <source>
        <dbReference type="Proteomes" id="UP000000768"/>
    </source>
</evidence>
<evidence type="ECO:0000256" key="2">
    <source>
        <dbReference type="ARBA" id="ARBA00022617"/>
    </source>
</evidence>
<keyword evidence="9" id="KW-0812">Transmembrane</keyword>
<comment type="cofactor">
    <cofactor evidence="7">
        <name>heme</name>
        <dbReference type="ChEBI" id="CHEBI:30413"/>
    </cofactor>
</comment>
<dbReference type="EMBL" id="CM000760">
    <property type="protein sequence ID" value="OQU91478.1"/>
    <property type="molecule type" value="Genomic_DNA"/>
</dbReference>
<keyword evidence="3 7" id="KW-0479">Metal-binding</keyword>
<evidence type="ECO:0000256" key="7">
    <source>
        <dbReference type="PIRSR" id="PIRSR602401-1"/>
    </source>
</evidence>
<evidence type="ECO:0000256" key="3">
    <source>
        <dbReference type="ARBA" id="ARBA00022723"/>
    </source>
</evidence>
<comment type="similarity">
    <text evidence="1 8">Belongs to the cytochrome P450 family.</text>
</comment>
<dbReference type="Gramene" id="OQU91478">
    <property type="protein sequence ID" value="OQU91478"/>
    <property type="gene ID" value="SORBI_3001G187400"/>
</dbReference>
<dbReference type="GO" id="GO:0016020">
    <property type="term" value="C:membrane"/>
    <property type="evidence" value="ECO:0000318"/>
    <property type="project" value="GO_Central"/>
</dbReference>
<keyword evidence="5 7" id="KW-0408">Iron</keyword>
<gene>
    <name evidence="10" type="ORF">SORBI_3001G187400</name>
</gene>
<keyword evidence="9" id="KW-1133">Transmembrane helix</keyword>
<dbReference type="PANTHER" id="PTHR47944">
    <property type="entry name" value="CYTOCHROME P450 98A9"/>
    <property type="match status" value="1"/>
</dbReference>
<organism evidence="10 11">
    <name type="scientific">Sorghum bicolor</name>
    <name type="common">Sorghum</name>
    <name type="synonym">Sorghum vulgare</name>
    <dbReference type="NCBI Taxonomy" id="4558"/>
    <lineage>
        <taxon>Eukaryota</taxon>
        <taxon>Viridiplantae</taxon>
        <taxon>Streptophyta</taxon>
        <taxon>Embryophyta</taxon>
        <taxon>Tracheophyta</taxon>
        <taxon>Spermatophyta</taxon>
        <taxon>Magnoliopsida</taxon>
        <taxon>Liliopsida</taxon>
        <taxon>Poales</taxon>
        <taxon>Poaceae</taxon>
        <taxon>PACMAD clade</taxon>
        <taxon>Panicoideae</taxon>
        <taxon>Andropogonodae</taxon>
        <taxon>Andropogoneae</taxon>
        <taxon>Sorghinae</taxon>
        <taxon>Sorghum</taxon>
    </lineage>
</organism>
<proteinExistence type="inferred from homology"/>
<keyword evidence="6 8" id="KW-0503">Monooxygenase</keyword>
<dbReference type="AlphaFoldDB" id="A0A1Z5S6D9"/>
<dbReference type="PROSITE" id="PS00086">
    <property type="entry name" value="CYTOCHROME_P450"/>
    <property type="match status" value="1"/>
</dbReference>
<dbReference type="InterPro" id="IPR002401">
    <property type="entry name" value="Cyt_P450_E_grp-I"/>
</dbReference>
<dbReference type="InParanoid" id="A0A1Z5S6D9"/>
<evidence type="ECO:0000256" key="1">
    <source>
        <dbReference type="ARBA" id="ARBA00010617"/>
    </source>
</evidence>
<dbReference type="FunFam" id="1.10.630.10:FF:000037">
    <property type="entry name" value="Cytochrome P450 9"/>
    <property type="match status" value="1"/>
</dbReference>
<dbReference type="Gene3D" id="1.10.630.10">
    <property type="entry name" value="Cytochrome P450"/>
    <property type="match status" value="1"/>
</dbReference>
<dbReference type="Proteomes" id="UP000000768">
    <property type="component" value="Chromosome 1"/>
</dbReference>
<keyword evidence="11" id="KW-1185">Reference proteome</keyword>
<reference evidence="10 11" key="1">
    <citation type="journal article" date="2009" name="Nature">
        <title>The Sorghum bicolor genome and the diversification of grasses.</title>
        <authorList>
            <person name="Paterson A.H."/>
            <person name="Bowers J.E."/>
            <person name="Bruggmann R."/>
            <person name="Dubchak I."/>
            <person name="Grimwood J."/>
            <person name="Gundlach H."/>
            <person name="Haberer G."/>
            <person name="Hellsten U."/>
            <person name="Mitros T."/>
            <person name="Poliakov A."/>
            <person name="Schmutz J."/>
            <person name="Spannagl M."/>
            <person name="Tang H."/>
            <person name="Wang X."/>
            <person name="Wicker T."/>
            <person name="Bharti A.K."/>
            <person name="Chapman J."/>
            <person name="Feltus F.A."/>
            <person name="Gowik U."/>
            <person name="Grigoriev I.V."/>
            <person name="Lyons E."/>
            <person name="Maher C.A."/>
            <person name="Martis M."/>
            <person name="Narechania A."/>
            <person name="Otillar R.P."/>
            <person name="Penning B.W."/>
            <person name="Salamov A.A."/>
            <person name="Wang Y."/>
            <person name="Zhang L."/>
            <person name="Carpita N.C."/>
            <person name="Freeling M."/>
            <person name="Gingle A.R."/>
            <person name="Hash C.T."/>
            <person name="Keller B."/>
            <person name="Klein P."/>
            <person name="Kresovich S."/>
            <person name="McCann M.C."/>
            <person name="Ming R."/>
            <person name="Peterson D.G."/>
            <person name="Mehboob-ur-Rahman"/>
            <person name="Ware D."/>
            <person name="Westhoff P."/>
            <person name="Mayer K.F."/>
            <person name="Messing J."/>
            <person name="Rokhsar D.S."/>
        </authorList>
    </citation>
    <scope>NUCLEOTIDE SEQUENCE [LARGE SCALE GENOMIC DNA]</scope>
    <source>
        <strain evidence="11">cv. BTx623</strain>
    </source>
</reference>
<dbReference type="eggNOG" id="KOG0156">
    <property type="taxonomic scope" value="Eukaryota"/>
</dbReference>
<dbReference type="InterPro" id="IPR017972">
    <property type="entry name" value="Cyt_P450_CS"/>
</dbReference>
<sequence>MYFPTQIYTMSSNASSIMALAPSHAHVVPPFTILCTFLAVALLFLYRTKATSSKKTELHHQVPPGPAGLPIIGSMHCLVSKRPVFRWIHGLLKDMNTNILCLRFGAVHVVVVACPKIAREVFRKNDAVFASRPLTSATELFSFGYKGSILSPYGEQWKKMRRVITSEILSTSMERRLQRQRAEEADHLIRFIYNQCNTSDSSSVVVNVRHVAQHFCGNMIRRLMFGRRHFSVAAGAAGNGSGPGPEEVEHVDALFTLLSYLYNFSISDYIPAAWTWMIAGLVPDGHKKAAKSVMKTINRLHDPIIQERIHEWDGLRKRGDKREARDFLDVLVSLQDSQGRPFLSFDEIQAQTAEIMYATLDNPSSAVEWALAEMMDKPEVMDKAMNELNTVVGKDRLVQESDIPHLNYLKACIREAFRLHPYHAFNPPHVAMEDTIVSGYLISKGSHVLLSRVGLGRNSDVWDAPLQFRPERHLMMNEHVVLTELDLRFVSFSAGRRGCPGVSLGSSVTMMLFARLLQGFTWTKPPGVRAIKLMESTTSLTLAEPLFLQAQPRLPVHLYASV</sequence>
<keyword evidence="2 7" id="KW-0349">Heme</keyword>
<name>A0A1Z5S6D9_SORBI</name>
<dbReference type="PRINTS" id="PR00463">
    <property type="entry name" value="EP450I"/>
</dbReference>
<protein>
    <recommendedName>
        <fullName evidence="12">Tyrosine N-monooxygenase</fullName>
    </recommendedName>
</protein>
<feature type="binding site" description="axial binding residue" evidence="7">
    <location>
        <position position="499"/>
    </location>
    <ligand>
        <name>heme</name>
        <dbReference type="ChEBI" id="CHEBI:30413"/>
    </ligand>
    <ligandPart>
        <name>Fe</name>
        <dbReference type="ChEBI" id="CHEBI:18248"/>
    </ligandPart>
</feature>
<evidence type="ECO:0000313" key="10">
    <source>
        <dbReference type="EMBL" id="OQU91478.1"/>
    </source>
</evidence>
<evidence type="ECO:0008006" key="12">
    <source>
        <dbReference type="Google" id="ProtNLM"/>
    </source>
</evidence>
<keyword evidence="9" id="KW-0472">Membrane</keyword>
<dbReference type="GO" id="GO:0044550">
    <property type="term" value="P:secondary metabolite biosynthetic process"/>
    <property type="evidence" value="ECO:0007669"/>
    <property type="project" value="UniProtKB-ARBA"/>
</dbReference>
<evidence type="ECO:0000256" key="5">
    <source>
        <dbReference type="ARBA" id="ARBA00023004"/>
    </source>
</evidence>
<dbReference type="InterPro" id="IPR036396">
    <property type="entry name" value="Cyt_P450_sf"/>
</dbReference>
<accession>A0A1Z5S6D9</accession>
<evidence type="ECO:0000256" key="6">
    <source>
        <dbReference type="ARBA" id="ARBA00023033"/>
    </source>
</evidence>